<evidence type="ECO:0000313" key="2">
    <source>
        <dbReference type="Proteomes" id="UP001247620"/>
    </source>
</evidence>
<keyword evidence="2" id="KW-1185">Reference proteome</keyword>
<dbReference type="PROSITE" id="PS51191">
    <property type="entry name" value="FEMABX"/>
    <property type="match status" value="1"/>
</dbReference>
<dbReference type="EMBL" id="JAVDUU010000001">
    <property type="protein sequence ID" value="MDR6940221.1"/>
    <property type="molecule type" value="Genomic_DNA"/>
</dbReference>
<name>A0ABU1T4C2_9SPHI</name>
<dbReference type="Gene3D" id="3.40.630.30">
    <property type="match status" value="1"/>
</dbReference>
<organism evidence="1 2">
    <name type="scientific">Mucilaginibacter pocheonensis</name>
    <dbReference type="NCBI Taxonomy" id="398050"/>
    <lineage>
        <taxon>Bacteria</taxon>
        <taxon>Pseudomonadati</taxon>
        <taxon>Bacteroidota</taxon>
        <taxon>Sphingobacteriia</taxon>
        <taxon>Sphingobacteriales</taxon>
        <taxon>Sphingobacteriaceae</taxon>
        <taxon>Mucilaginibacter</taxon>
    </lineage>
</organism>
<dbReference type="RefSeq" id="WP_310090607.1">
    <property type="nucleotide sequence ID" value="NZ_JAVDUU010000001.1"/>
</dbReference>
<dbReference type="Proteomes" id="UP001247620">
    <property type="component" value="Unassembled WGS sequence"/>
</dbReference>
<comment type="caution">
    <text evidence="1">The sequence shown here is derived from an EMBL/GenBank/DDBJ whole genome shotgun (WGS) entry which is preliminary data.</text>
</comment>
<reference evidence="1 2" key="1">
    <citation type="submission" date="2023-07" db="EMBL/GenBank/DDBJ databases">
        <title>Sorghum-associated microbial communities from plants grown in Nebraska, USA.</title>
        <authorList>
            <person name="Schachtman D."/>
        </authorList>
    </citation>
    <scope>NUCLEOTIDE SEQUENCE [LARGE SCALE GENOMIC DNA]</scope>
    <source>
        <strain evidence="1 2">3262</strain>
    </source>
</reference>
<evidence type="ECO:0000313" key="1">
    <source>
        <dbReference type="EMBL" id="MDR6940221.1"/>
    </source>
</evidence>
<dbReference type="InterPro" id="IPR016181">
    <property type="entry name" value="Acyl_CoA_acyltransferase"/>
</dbReference>
<gene>
    <name evidence="1" type="ORF">J2W55_000049</name>
</gene>
<dbReference type="SUPFAM" id="SSF55729">
    <property type="entry name" value="Acyl-CoA N-acyltransferases (Nat)"/>
    <property type="match status" value="1"/>
</dbReference>
<dbReference type="InterPro" id="IPR003447">
    <property type="entry name" value="FEMABX"/>
</dbReference>
<protein>
    <submittedName>
        <fullName evidence="1">Lipid II:glycine glycyltransferase (Peptidoglycan interpeptide bridge formation enzyme)</fullName>
    </submittedName>
</protein>
<sequence>MIRIKARALRIMPVNVIWFAGKPQKWQCLSSYYKQSAYCGSVAGYYREAFYTKVIDISAPVDAFASGFDSNTAYEIRRAIKDGVTTAIETNLESFVNFYNLFAQTKQLPGLGSNFTSYKSRLVITKAIYNEQDVVMHAYIIDVNLKRVRLLYSASLFRNEQSTQMKAIVGRANRMLHFEDMCLFKKQGYDVYDLGGYAYNTGNEALKRINQFKDSFGGELIQESDYLPMPAKVLSFFNKVFKA</sequence>
<proteinExistence type="predicted"/>
<accession>A0ABU1T4C2</accession>